<dbReference type="KEGG" id="eno:ECENHK_13085"/>
<evidence type="ECO:0000313" key="1">
    <source>
        <dbReference type="EMBL" id="PJD69683.1"/>
    </source>
</evidence>
<evidence type="ECO:0000313" key="2">
    <source>
        <dbReference type="Proteomes" id="UP000230495"/>
    </source>
</evidence>
<proteinExistence type="predicted"/>
<comment type="caution">
    <text evidence="1">The sequence shown here is derived from an EMBL/GenBank/DDBJ whole genome shotgun (WGS) entry which is preliminary data.</text>
</comment>
<dbReference type="RefSeq" id="WP_014884209.1">
    <property type="nucleotide sequence ID" value="NC_018405.1"/>
</dbReference>
<name>A0A2J0PF74_9ENTR</name>
<dbReference type="AlphaFoldDB" id="A0A2J0PF74"/>
<gene>
    <name evidence="1" type="ORF">B9Q37_21705</name>
</gene>
<accession>A0A2J0PF74</accession>
<dbReference type="OrthoDB" id="6604472at2"/>
<sequence length="160" mass="18937">MIELKFKPITGELNFDGLPLEIDTKEGFCKCDLYYELVKYKAIKKTMPNHYLVDSVAFFDKEFQVTIRTVCYGFPFMLHLVDKNSQYYNALNDWNARTNIRMLNESVKSLSDWLKESLNLDTPDTTETDIIRWNFEWGRVSVSYETKSFNHGIYIVWNIT</sequence>
<protein>
    <submittedName>
        <fullName evidence="1">Uncharacterized protein</fullName>
    </submittedName>
</protein>
<reference evidence="1 2" key="1">
    <citation type="journal article" date="2017" name="J. Antimicrob. Chemother.">
        <title>Characterization of the population structure, drug resistance mechanisms and plasmids of the community-associated Enterobacter cloacae complex in China.</title>
        <authorList>
            <person name="Zhou K."/>
            <person name="Yu W."/>
            <person name="Cao X."/>
            <person name="Shen P."/>
            <person name="Lu H."/>
            <person name="Luo Q."/>
            <person name="Rossen J.W.A."/>
            <person name="Xiao Y."/>
        </authorList>
    </citation>
    <scope>NUCLEOTIDE SEQUENCE [LARGE SCALE GENOMIC DNA]</scope>
    <source>
        <strain evidence="1">ECC1097</strain>
    </source>
</reference>
<dbReference type="Proteomes" id="UP000230495">
    <property type="component" value="Unassembled WGS sequence"/>
</dbReference>
<organism evidence="1">
    <name type="scientific">Enterobacter kobei</name>
    <dbReference type="NCBI Taxonomy" id="208224"/>
    <lineage>
        <taxon>Bacteria</taxon>
        <taxon>Pseudomonadati</taxon>
        <taxon>Pseudomonadota</taxon>
        <taxon>Gammaproteobacteria</taxon>
        <taxon>Enterobacterales</taxon>
        <taxon>Enterobacteriaceae</taxon>
        <taxon>Enterobacter</taxon>
        <taxon>Enterobacter cloacae complex</taxon>
    </lineage>
</organism>
<dbReference type="EMBL" id="NEEU01000018">
    <property type="protein sequence ID" value="PJD69683.1"/>
    <property type="molecule type" value="Genomic_DNA"/>
</dbReference>